<evidence type="ECO:0000313" key="12">
    <source>
        <dbReference type="EMBL" id="SES89973.1"/>
    </source>
</evidence>
<dbReference type="EMBL" id="FOIB01000001">
    <property type="protein sequence ID" value="SES89973.1"/>
    <property type="molecule type" value="Genomic_DNA"/>
</dbReference>
<reference evidence="11 14" key="2">
    <citation type="submission" date="2019-07" db="EMBL/GenBank/DDBJ databases">
        <title>Whole genome shotgun sequence of Myxococcus fulvus NBRC 100333.</title>
        <authorList>
            <person name="Hosoyama A."/>
            <person name="Uohara A."/>
            <person name="Ohji S."/>
            <person name="Ichikawa N."/>
        </authorList>
    </citation>
    <scope>NUCLEOTIDE SEQUENCE [LARGE SCALE GENOMIC DNA]</scope>
    <source>
        <strain evidence="11 14">NBRC 100333</strain>
    </source>
</reference>
<dbReference type="PANTHER" id="PTHR43442">
    <property type="entry name" value="GLUCONOKINASE-RELATED"/>
    <property type="match status" value="1"/>
</dbReference>
<keyword evidence="13" id="KW-1185">Reference proteome</keyword>
<name>A0A511SZZ4_MYXFU</name>
<dbReference type="Gene3D" id="3.40.50.300">
    <property type="entry name" value="P-loop containing nucleotide triphosphate hydrolases"/>
    <property type="match status" value="1"/>
</dbReference>
<dbReference type="InterPro" id="IPR006001">
    <property type="entry name" value="Therm_gnt_kin"/>
</dbReference>
<dbReference type="CDD" id="cd02021">
    <property type="entry name" value="GntK"/>
    <property type="match status" value="1"/>
</dbReference>
<dbReference type="PRINTS" id="PR01100">
    <property type="entry name" value="SHIKIMTKNASE"/>
</dbReference>
<dbReference type="NCBIfam" id="TIGR01313">
    <property type="entry name" value="therm_gnt_kin"/>
    <property type="match status" value="1"/>
</dbReference>
<keyword evidence="8" id="KW-0311">Gluconate utilization</keyword>
<dbReference type="GO" id="GO:0005737">
    <property type="term" value="C:cytoplasm"/>
    <property type="evidence" value="ECO:0007669"/>
    <property type="project" value="TreeGrafter"/>
</dbReference>
<evidence type="ECO:0000256" key="9">
    <source>
        <dbReference type="ARBA" id="ARBA00048090"/>
    </source>
</evidence>
<evidence type="ECO:0000256" key="2">
    <source>
        <dbReference type="ARBA" id="ARBA00008420"/>
    </source>
</evidence>
<dbReference type="Proteomes" id="UP000183760">
    <property type="component" value="Unassembled WGS sequence"/>
</dbReference>
<dbReference type="SUPFAM" id="SSF52540">
    <property type="entry name" value="P-loop containing nucleoside triphosphate hydrolases"/>
    <property type="match status" value="1"/>
</dbReference>
<gene>
    <name evidence="11" type="ORF">MFU01_25030</name>
    <name evidence="12" type="ORF">SAMN05443572_101515</name>
</gene>
<dbReference type="EC" id="2.7.1.12" evidence="3 10"/>
<evidence type="ECO:0000313" key="14">
    <source>
        <dbReference type="Proteomes" id="UP000321514"/>
    </source>
</evidence>
<evidence type="ECO:0000313" key="11">
    <source>
        <dbReference type="EMBL" id="GEN07466.1"/>
    </source>
</evidence>
<evidence type="ECO:0000313" key="13">
    <source>
        <dbReference type="Proteomes" id="UP000183760"/>
    </source>
</evidence>
<dbReference type="RefSeq" id="WP_046710768.1">
    <property type="nucleotide sequence ID" value="NZ_BJXR01000025.1"/>
</dbReference>
<dbReference type="EMBL" id="BJXR01000025">
    <property type="protein sequence ID" value="GEN07466.1"/>
    <property type="molecule type" value="Genomic_DNA"/>
</dbReference>
<sequence length="161" mass="17732">MVVIVMGVSGAGKSTVGRALAQSLGWRFLDTDDLHSAANVAKMAAGIPLTDEDRWPWLADVRGELERSLARGEDVVLASSALKRTYREKLEVDPARTRWVFLHAPREVLAHRLAQRHGHFMPPELLASQLATLEVPEQALPVDVSATPEEVVARIREGLKL</sequence>
<keyword evidence="6 10" id="KW-0418">Kinase</keyword>
<dbReference type="GO" id="GO:0046316">
    <property type="term" value="F:gluconokinase activity"/>
    <property type="evidence" value="ECO:0007669"/>
    <property type="project" value="UniProtKB-EC"/>
</dbReference>
<evidence type="ECO:0000256" key="5">
    <source>
        <dbReference type="ARBA" id="ARBA00022741"/>
    </source>
</evidence>
<comment type="caution">
    <text evidence="11">The sequence shown here is derived from an EMBL/GenBank/DDBJ whole genome shotgun (WGS) entry which is preliminary data.</text>
</comment>
<protein>
    <recommendedName>
        <fullName evidence="3 10">Gluconokinase</fullName>
        <ecNumber evidence="3 10">2.7.1.12</ecNumber>
    </recommendedName>
</protein>
<evidence type="ECO:0000256" key="4">
    <source>
        <dbReference type="ARBA" id="ARBA00022679"/>
    </source>
</evidence>
<dbReference type="InterPro" id="IPR027417">
    <property type="entry name" value="P-loop_NTPase"/>
</dbReference>
<evidence type="ECO:0000256" key="6">
    <source>
        <dbReference type="ARBA" id="ARBA00022777"/>
    </source>
</evidence>
<dbReference type="Proteomes" id="UP000321514">
    <property type="component" value="Unassembled WGS sequence"/>
</dbReference>
<dbReference type="PANTHER" id="PTHR43442:SF3">
    <property type="entry name" value="GLUCONOKINASE-RELATED"/>
    <property type="match status" value="1"/>
</dbReference>
<dbReference type="STRING" id="1334629.MFUL124B02_03500"/>
<comment type="catalytic activity">
    <reaction evidence="9 10">
        <text>D-gluconate + ATP = 6-phospho-D-gluconate + ADP + H(+)</text>
        <dbReference type="Rhea" id="RHEA:19433"/>
        <dbReference type="ChEBI" id="CHEBI:15378"/>
        <dbReference type="ChEBI" id="CHEBI:18391"/>
        <dbReference type="ChEBI" id="CHEBI:30616"/>
        <dbReference type="ChEBI" id="CHEBI:58759"/>
        <dbReference type="ChEBI" id="CHEBI:456216"/>
        <dbReference type="EC" id="2.7.1.12"/>
    </reaction>
</comment>
<dbReference type="OrthoDB" id="9800332at2"/>
<keyword evidence="7 10" id="KW-0067">ATP-binding</keyword>
<reference evidence="12 13" key="1">
    <citation type="submission" date="2016-10" db="EMBL/GenBank/DDBJ databases">
        <authorList>
            <person name="Varghese N."/>
            <person name="Submissions S."/>
        </authorList>
    </citation>
    <scope>NUCLEOTIDE SEQUENCE [LARGE SCALE GENOMIC DNA]</scope>
    <source>
        <strain evidence="12 13">DSM 16525</strain>
    </source>
</reference>
<comment type="pathway">
    <text evidence="1">Carbohydrate acid metabolism.</text>
</comment>
<dbReference type="GO" id="GO:0019521">
    <property type="term" value="P:D-gluconate metabolic process"/>
    <property type="evidence" value="ECO:0007669"/>
    <property type="project" value="UniProtKB-KW"/>
</dbReference>
<proteinExistence type="inferred from homology"/>
<organism evidence="11 14">
    <name type="scientific">Myxococcus fulvus</name>
    <dbReference type="NCBI Taxonomy" id="33"/>
    <lineage>
        <taxon>Bacteria</taxon>
        <taxon>Pseudomonadati</taxon>
        <taxon>Myxococcota</taxon>
        <taxon>Myxococcia</taxon>
        <taxon>Myxococcales</taxon>
        <taxon>Cystobacterineae</taxon>
        <taxon>Myxococcaceae</taxon>
        <taxon>Myxococcus</taxon>
    </lineage>
</organism>
<evidence type="ECO:0000256" key="8">
    <source>
        <dbReference type="ARBA" id="ARBA00023064"/>
    </source>
</evidence>
<evidence type="ECO:0000256" key="1">
    <source>
        <dbReference type="ARBA" id="ARBA00004761"/>
    </source>
</evidence>
<dbReference type="AlphaFoldDB" id="A0A511SZZ4"/>
<dbReference type="Pfam" id="PF13671">
    <property type="entry name" value="AAA_33"/>
    <property type="match status" value="1"/>
</dbReference>
<evidence type="ECO:0000256" key="3">
    <source>
        <dbReference type="ARBA" id="ARBA00012054"/>
    </source>
</evidence>
<dbReference type="FunFam" id="3.40.50.300:FF:000522">
    <property type="entry name" value="Gluconokinase"/>
    <property type="match status" value="1"/>
</dbReference>
<keyword evidence="4 10" id="KW-0808">Transferase</keyword>
<keyword evidence="5 10" id="KW-0547">Nucleotide-binding</keyword>
<evidence type="ECO:0000256" key="7">
    <source>
        <dbReference type="ARBA" id="ARBA00022840"/>
    </source>
</evidence>
<evidence type="ECO:0000256" key="10">
    <source>
        <dbReference type="RuleBase" id="RU363066"/>
    </source>
</evidence>
<comment type="similarity">
    <text evidence="2 10">Belongs to the gluconokinase GntK/GntV family.</text>
</comment>
<dbReference type="GO" id="GO:0005524">
    <property type="term" value="F:ATP binding"/>
    <property type="evidence" value="ECO:0007669"/>
    <property type="project" value="UniProtKB-KW"/>
</dbReference>
<accession>A0A511SZZ4</accession>